<evidence type="ECO:0000259" key="1">
    <source>
        <dbReference type="PROSITE" id="PS50995"/>
    </source>
</evidence>
<dbReference type="InterPro" id="IPR039422">
    <property type="entry name" value="MarR/SlyA-like"/>
</dbReference>
<feature type="domain" description="HTH marR-type" evidence="1">
    <location>
        <begin position="30"/>
        <end position="165"/>
    </location>
</feature>
<reference evidence="2 3" key="2">
    <citation type="submission" date="2024-06" db="EMBL/GenBank/DDBJ databases">
        <title>Thioclava kandeliae sp. nov. from a rhizosphere soil sample of Kandelia candel in a mangrove.</title>
        <authorList>
            <person name="Mu T."/>
        </authorList>
    </citation>
    <scope>NUCLEOTIDE SEQUENCE [LARGE SCALE GENOMIC DNA]</scope>
    <source>
        <strain evidence="2 3">CPCC 100088</strain>
    </source>
</reference>
<dbReference type="InterPro" id="IPR036390">
    <property type="entry name" value="WH_DNA-bd_sf"/>
</dbReference>
<dbReference type="InterPro" id="IPR036388">
    <property type="entry name" value="WH-like_DNA-bd_sf"/>
</dbReference>
<dbReference type="PRINTS" id="PR00598">
    <property type="entry name" value="HTHMARR"/>
</dbReference>
<dbReference type="RefSeq" id="WP_339115590.1">
    <property type="nucleotide sequence ID" value="NZ_JAYWLC010000013.1"/>
</dbReference>
<organism evidence="2 3">
    <name type="scientific">Thioclava kandeliae</name>
    <dbReference type="NCBI Taxonomy" id="3070818"/>
    <lineage>
        <taxon>Bacteria</taxon>
        <taxon>Pseudomonadati</taxon>
        <taxon>Pseudomonadota</taxon>
        <taxon>Alphaproteobacteria</taxon>
        <taxon>Rhodobacterales</taxon>
        <taxon>Paracoccaceae</taxon>
        <taxon>Thioclava</taxon>
    </lineage>
</organism>
<dbReference type="Proteomes" id="UP001438953">
    <property type="component" value="Unassembled WGS sequence"/>
</dbReference>
<keyword evidence="3" id="KW-1185">Reference proteome</keyword>
<dbReference type="Gene3D" id="1.10.10.10">
    <property type="entry name" value="Winged helix-like DNA-binding domain superfamily/Winged helix DNA-binding domain"/>
    <property type="match status" value="1"/>
</dbReference>
<dbReference type="PANTHER" id="PTHR33164:SF104">
    <property type="entry name" value="TRANSCRIPTIONAL REGULATORY PROTEIN"/>
    <property type="match status" value="1"/>
</dbReference>
<dbReference type="PANTHER" id="PTHR33164">
    <property type="entry name" value="TRANSCRIPTIONAL REGULATOR, MARR FAMILY"/>
    <property type="match status" value="1"/>
</dbReference>
<dbReference type="SMART" id="SM00347">
    <property type="entry name" value="HTH_MARR"/>
    <property type="match status" value="1"/>
</dbReference>
<protein>
    <submittedName>
        <fullName evidence="2">MarR family transcriptional regulator</fullName>
    </submittedName>
</protein>
<gene>
    <name evidence="2" type="ORF">VSX56_14390</name>
</gene>
<dbReference type="SUPFAM" id="SSF46785">
    <property type="entry name" value="Winged helix' DNA-binding domain"/>
    <property type="match status" value="1"/>
</dbReference>
<evidence type="ECO:0000313" key="3">
    <source>
        <dbReference type="Proteomes" id="UP001438953"/>
    </source>
</evidence>
<sequence>MAYSVDEERDFVDEAISLWTEEVPYLDTSGKQITGRILRLAEAVNDRMNGVLHGHGIKYGTYAILATLRASGAPYAMTPKSLQATLVVTSGGLSNQIARLEAKGLVTREVDPSDGRGVLVKLTPEGCALADRTMPPQAQAERDFVRMLSPEERQQLENLLRRVLLLNAHS</sequence>
<dbReference type="Pfam" id="PF12802">
    <property type="entry name" value="MarR_2"/>
    <property type="match status" value="1"/>
</dbReference>
<dbReference type="InterPro" id="IPR000835">
    <property type="entry name" value="HTH_MarR-typ"/>
</dbReference>
<dbReference type="EMBL" id="JAYWLC010000013">
    <property type="protein sequence ID" value="MER5172964.1"/>
    <property type="molecule type" value="Genomic_DNA"/>
</dbReference>
<comment type="caution">
    <text evidence="2">The sequence shown here is derived from an EMBL/GenBank/DDBJ whole genome shotgun (WGS) entry which is preliminary data.</text>
</comment>
<accession>A0ABV1SKD8</accession>
<dbReference type="PROSITE" id="PS50995">
    <property type="entry name" value="HTH_MARR_2"/>
    <property type="match status" value="1"/>
</dbReference>
<proteinExistence type="predicted"/>
<evidence type="ECO:0000313" key="2">
    <source>
        <dbReference type="EMBL" id="MER5172964.1"/>
    </source>
</evidence>
<name>A0ABV1SKD8_9RHOB</name>
<reference evidence="2 3" key="1">
    <citation type="submission" date="2024-01" db="EMBL/GenBank/DDBJ databases">
        <authorList>
            <person name="Deng Y."/>
            <person name="Su J."/>
        </authorList>
    </citation>
    <scope>NUCLEOTIDE SEQUENCE [LARGE SCALE GENOMIC DNA]</scope>
    <source>
        <strain evidence="2 3">CPCC 100088</strain>
    </source>
</reference>